<dbReference type="EMBL" id="QGNW01000650">
    <property type="protein sequence ID" value="RVW66494.1"/>
    <property type="molecule type" value="Genomic_DNA"/>
</dbReference>
<proteinExistence type="predicted"/>
<feature type="region of interest" description="Disordered" evidence="1">
    <location>
        <begin position="1"/>
        <end position="44"/>
    </location>
</feature>
<reference evidence="2 3" key="1">
    <citation type="journal article" date="2018" name="PLoS Genet.">
        <title>Population sequencing reveals clonal diversity and ancestral inbreeding in the grapevine cultivar Chardonnay.</title>
        <authorList>
            <person name="Roach M.J."/>
            <person name="Johnson D.L."/>
            <person name="Bohlmann J."/>
            <person name="van Vuuren H.J."/>
            <person name="Jones S.J."/>
            <person name="Pretorius I.S."/>
            <person name="Schmidt S.A."/>
            <person name="Borneman A.R."/>
        </authorList>
    </citation>
    <scope>NUCLEOTIDE SEQUENCE [LARGE SCALE GENOMIC DNA]</scope>
    <source>
        <strain evidence="3">cv. Chardonnay</strain>
        <tissue evidence="2">Leaf</tissue>
    </source>
</reference>
<evidence type="ECO:0000313" key="3">
    <source>
        <dbReference type="Proteomes" id="UP000288805"/>
    </source>
</evidence>
<gene>
    <name evidence="2" type="ORF">CK203_066074</name>
</gene>
<sequence length="221" mass="24038">MVGILSQKVERSWSGPSRRLKGNQSSRGSAEGEGGPKMEPKGGVSCKDSFANEAWVRVVRLPLHLWSLGSDLGEACGGVAGRNYKEGVSRKRKKRGEVHALLALGVKGRRVQRGGVGHGPWPKVLAQRRRDLIGPESSVPFFRALDEFLLSKAREESGDEDPLVGLTRAALSLEALEVVERASLTNKALFVEASKYVETLSFSVGGRELSFLLILLISFEL</sequence>
<dbReference type="AlphaFoldDB" id="A0A438G2R7"/>
<evidence type="ECO:0000256" key="1">
    <source>
        <dbReference type="SAM" id="MobiDB-lite"/>
    </source>
</evidence>
<organism evidence="2 3">
    <name type="scientific">Vitis vinifera</name>
    <name type="common">Grape</name>
    <dbReference type="NCBI Taxonomy" id="29760"/>
    <lineage>
        <taxon>Eukaryota</taxon>
        <taxon>Viridiplantae</taxon>
        <taxon>Streptophyta</taxon>
        <taxon>Embryophyta</taxon>
        <taxon>Tracheophyta</taxon>
        <taxon>Spermatophyta</taxon>
        <taxon>Magnoliopsida</taxon>
        <taxon>eudicotyledons</taxon>
        <taxon>Gunneridae</taxon>
        <taxon>Pentapetalae</taxon>
        <taxon>rosids</taxon>
        <taxon>Vitales</taxon>
        <taxon>Vitaceae</taxon>
        <taxon>Viteae</taxon>
        <taxon>Vitis</taxon>
    </lineage>
</organism>
<name>A0A438G2R7_VITVI</name>
<accession>A0A438G2R7</accession>
<evidence type="ECO:0000313" key="2">
    <source>
        <dbReference type="EMBL" id="RVW66494.1"/>
    </source>
</evidence>
<protein>
    <submittedName>
        <fullName evidence="2">Uncharacterized protein</fullName>
    </submittedName>
</protein>
<dbReference type="Proteomes" id="UP000288805">
    <property type="component" value="Unassembled WGS sequence"/>
</dbReference>
<comment type="caution">
    <text evidence="2">The sequence shown here is derived from an EMBL/GenBank/DDBJ whole genome shotgun (WGS) entry which is preliminary data.</text>
</comment>